<evidence type="ECO:0000256" key="1">
    <source>
        <dbReference type="SAM" id="MobiDB-lite"/>
    </source>
</evidence>
<keyword evidence="3" id="KW-1185">Reference proteome</keyword>
<comment type="caution">
    <text evidence="2">The sequence shown here is derived from an EMBL/GenBank/DDBJ whole genome shotgun (WGS) entry which is preliminary data.</text>
</comment>
<evidence type="ECO:0000313" key="2">
    <source>
        <dbReference type="EMBL" id="PNH02063.1"/>
    </source>
</evidence>
<organism evidence="2 3">
    <name type="scientific">Tetrabaena socialis</name>
    <dbReference type="NCBI Taxonomy" id="47790"/>
    <lineage>
        <taxon>Eukaryota</taxon>
        <taxon>Viridiplantae</taxon>
        <taxon>Chlorophyta</taxon>
        <taxon>core chlorophytes</taxon>
        <taxon>Chlorophyceae</taxon>
        <taxon>CS clade</taxon>
        <taxon>Chlamydomonadales</taxon>
        <taxon>Tetrabaenaceae</taxon>
        <taxon>Tetrabaena</taxon>
    </lineage>
</organism>
<name>A0A2J7ZP66_9CHLO</name>
<feature type="region of interest" description="Disordered" evidence="1">
    <location>
        <begin position="145"/>
        <end position="218"/>
    </location>
</feature>
<proteinExistence type="predicted"/>
<sequence>MSTSTSHLRSCSQNALLSRGACTRPARPCTLARQRPDVRAEAFKLSSMTGGGAASRQQQTIAIDPRTASSSSPASQQRDGPPLHLIAVVVGVAGLVAMVVKKLRSGGLDANTYRYSANLHLADMMKDVNTVRIDDLTPDQIEAARARRSKERANHKLSLHDVELPQNHPFATKQVMSQEQHEQSLRNLTARSTRRRHMDSMPDSGSAGAAAAGQGRQR</sequence>
<dbReference type="OrthoDB" id="509308at2759"/>
<dbReference type="Proteomes" id="UP000236333">
    <property type="component" value="Unassembled WGS sequence"/>
</dbReference>
<feature type="compositionally biased region" description="Basic and acidic residues" evidence="1">
    <location>
        <begin position="151"/>
        <end position="163"/>
    </location>
</feature>
<feature type="compositionally biased region" description="Low complexity" evidence="1">
    <location>
        <begin position="204"/>
        <end position="218"/>
    </location>
</feature>
<gene>
    <name evidence="2" type="ORF">TSOC_012023</name>
</gene>
<dbReference type="AlphaFoldDB" id="A0A2J7ZP66"/>
<reference evidence="2 3" key="1">
    <citation type="journal article" date="2017" name="Mol. Biol. Evol.">
        <title>The 4-celled Tetrabaena socialis nuclear genome reveals the essential components for genetic control of cell number at the origin of multicellularity in the volvocine lineage.</title>
        <authorList>
            <person name="Featherston J."/>
            <person name="Arakaki Y."/>
            <person name="Hanschen E.R."/>
            <person name="Ferris P.J."/>
            <person name="Michod R.E."/>
            <person name="Olson B.J.S.C."/>
            <person name="Nozaki H."/>
            <person name="Durand P.M."/>
        </authorList>
    </citation>
    <scope>NUCLEOTIDE SEQUENCE [LARGE SCALE GENOMIC DNA]</scope>
    <source>
        <strain evidence="2 3">NIES-571</strain>
    </source>
</reference>
<evidence type="ECO:0000313" key="3">
    <source>
        <dbReference type="Proteomes" id="UP000236333"/>
    </source>
</evidence>
<accession>A0A2J7ZP66</accession>
<dbReference type="EMBL" id="PGGS01000730">
    <property type="protein sequence ID" value="PNH02063.1"/>
    <property type="molecule type" value="Genomic_DNA"/>
</dbReference>
<protein>
    <submittedName>
        <fullName evidence="2">Uncharacterized protein</fullName>
    </submittedName>
</protein>